<organism evidence="1 2">
    <name type="scientific">Monilinia laxa</name>
    <name type="common">Brown rot fungus</name>
    <name type="synonym">Sclerotinia laxa</name>
    <dbReference type="NCBI Taxonomy" id="61186"/>
    <lineage>
        <taxon>Eukaryota</taxon>
        <taxon>Fungi</taxon>
        <taxon>Dikarya</taxon>
        <taxon>Ascomycota</taxon>
        <taxon>Pezizomycotina</taxon>
        <taxon>Leotiomycetes</taxon>
        <taxon>Helotiales</taxon>
        <taxon>Sclerotiniaceae</taxon>
        <taxon>Monilinia</taxon>
    </lineage>
</organism>
<dbReference type="EMBL" id="VIGI01000009">
    <property type="protein sequence ID" value="KAB8296326.1"/>
    <property type="molecule type" value="Genomic_DNA"/>
</dbReference>
<dbReference type="OrthoDB" id="3724345at2759"/>
<protein>
    <submittedName>
        <fullName evidence="1">Uncharacterized protein</fullName>
    </submittedName>
</protein>
<dbReference type="Proteomes" id="UP000326757">
    <property type="component" value="Unassembled WGS sequence"/>
</dbReference>
<comment type="caution">
    <text evidence="1">The sequence shown here is derived from an EMBL/GenBank/DDBJ whole genome shotgun (WGS) entry which is preliminary data.</text>
</comment>
<name>A0A5N6K2D9_MONLA</name>
<evidence type="ECO:0000313" key="2">
    <source>
        <dbReference type="Proteomes" id="UP000326757"/>
    </source>
</evidence>
<reference evidence="1 2" key="1">
    <citation type="submission" date="2019-06" db="EMBL/GenBank/DDBJ databases">
        <title>Genome Sequence of the Brown Rot Fungal Pathogen Monilinia laxa.</title>
        <authorList>
            <person name="De Miccolis Angelini R.M."/>
            <person name="Landi L."/>
            <person name="Abate D."/>
            <person name="Pollastro S."/>
            <person name="Romanazzi G."/>
            <person name="Faretra F."/>
        </authorList>
    </citation>
    <scope>NUCLEOTIDE SEQUENCE [LARGE SCALE GENOMIC DNA]</scope>
    <source>
        <strain evidence="1 2">Mlax316</strain>
    </source>
</reference>
<evidence type="ECO:0000313" key="1">
    <source>
        <dbReference type="EMBL" id="KAB8296326.1"/>
    </source>
</evidence>
<dbReference type="AlphaFoldDB" id="A0A5N6K2D9"/>
<sequence length="83" mass="9837">MNHDYLYAAANDDRHPHQERSSRLMIRINNYLPTHIPSSPLFLHKNFLMLNNLGFSMGLAWDRTGHVHFLWYRYSCIDSDVFG</sequence>
<accession>A0A5N6K2D9</accession>
<keyword evidence="2" id="KW-1185">Reference proteome</keyword>
<gene>
    <name evidence="1" type="ORF">EYC80_009093</name>
</gene>
<proteinExistence type="predicted"/>